<accession>A0A7X5TRI2</accession>
<dbReference type="Gene3D" id="1.10.10.10">
    <property type="entry name" value="Winged helix-like DNA-binding domain superfamily/Winged helix DNA-binding domain"/>
    <property type="match status" value="2"/>
</dbReference>
<dbReference type="InterPro" id="IPR036388">
    <property type="entry name" value="WH-like_DNA-bd_sf"/>
</dbReference>
<feature type="domain" description="RecX second three-helical" evidence="7">
    <location>
        <begin position="189"/>
        <end position="230"/>
    </location>
</feature>
<reference evidence="9 10" key="1">
    <citation type="submission" date="2020-02" db="EMBL/GenBank/DDBJ databases">
        <title>Sequencing the genomes of 1000 actinobacteria strains.</title>
        <authorList>
            <person name="Klenk H.-P."/>
        </authorList>
    </citation>
    <scope>NUCLEOTIDE SEQUENCE [LARGE SCALE GENOMIC DNA]</scope>
    <source>
        <strain evidence="9 10">DSM 27960</strain>
    </source>
</reference>
<comment type="subcellular location">
    <subcellularLocation>
        <location evidence="1 5">Cytoplasm</location>
    </subcellularLocation>
</comment>
<gene>
    <name evidence="5" type="primary">recX</name>
    <name evidence="9" type="ORF">FHX76_000074</name>
</gene>
<evidence type="ECO:0000256" key="6">
    <source>
        <dbReference type="SAM" id="MobiDB-lite"/>
    </source>
</evidence>
<feature type="compositionally biased region" description="Polar residues" evidence="6">
    <location>
        <begin position="112"/>
        <end position="124"/>
    </location>
</feature>
<comment type="function">
    <text evidence="5">Modulates RecA activity.</text>
</comment>
<dbReference type="PANTHER" id="PTHR33602">
    <property type="entry name" value="REGULATORY PROTEIN RECX FAMILY PROTEIN"/>
    <property type="match status" value="1"/>
</dbReference>
<comment type="similarity">
    <text evidence="2 5">Belongs to the RecX family.</text>
</comment>
<sequence length="300" mass="32394">MAVSFEPSETLAPVTDLSARFASKQAAAKQATARRATVNQPVANQAAENQMAVQQPATVLPSAQPAGRQTDGRQSDSRQSDSRQSDGSGAGSQSDSEPPRRTKLRAVRSADKQPSTTAHAQQPATGFGLAEAEAQPELSAEEIEDKALSRLARKALSEHEVRKAILGDGGSEDLADSLLADFNRKGYVNDETLAEDLVQAHLRRKKQGPAVIKRELAQRGIPDFIIAAALEVIDDDEELRLVVEAANDRVRRMGNLDRSVAERRLTGYLQRRGYSSSLIRSAVEQALGSKRSSPGSVRFE</sequence>
<dbReference type="AlphaFoldDB" id="A0A7X5TRI2"/>
<feature type="domain" description="RecX third three-helical" evidence="8">
    <location>
        <begin position="236"/>
        <end position="283"/>
    </location>
</feature>
<dbReference type="Pfam" id="PF21981">
    <property type="entry name" value="RecX_HTH3"/>
    <property type="match status" value="1"/>
</dbReference>
<feature type="compositionally biased region" description="Low complexity" evidence="6">
    <location>
        <begin position="27"/>
        <end position="37"/>
    </location>
</feature>
<organism evidence="9 10">
    <name type="scientific">Lysinibacter cavernae</name>
    <dbReference type="NCBI Taxonomy" id="1640652"/>
    <lineage>
        <taxon>Bacteria</taxon>
        <taxon>Bacillati</taxon>
        <taxon>Actinomycetota</taxon>
        <taxon>Actinomycetes</taxon>
        <taxon>Micrococcales</taxon>
        <taxon>Microbacteriaceae</taxon>
        <taxon>Lysinibacter</taxon>
    </lineage>
</organism>
<dbReference type="GO" id="GO:0006282">
    <property type="term" value="P:regulation of DNA repair"/>
    <property type="evidence" value="ECO:0007669"/>
    <property type="project" value="UniProtKB-UniRule"/>
</dbReference>
<dbReference type="EMBL" id="JAAMOX010000001">
    <property type="protein sequence ID" value="NIH52206.1"/>
    <property type="molecule type" value="Genomic_DNA"/>
</dbReference>
<evidence type="ECO:0000313" key="9">
    <source>
        <dbReference type="EMBL" id="NIH52206.1"/>
    </source>
</evidence>
<name>A0A7X5TRI2_9MICO</name>
<dbReference type="InterPro" id="IPR053924">
    <property type="entry name" value="RecX_HTH_2nd"/>
</dbReference>
<dbReference type="InterPro" id="IPR003783">
    <property type="entry name" value="Regulatory_RecX"/>
</dbReference>
<evidence type="ECO:0000256" key="3">
    <source>
        <dbReference type="ARBA" id="ARBA00018111"/>
    </source>
</evidence>
<dbReference type="Proteomes" id="UP000541033">
    <property type="component" value="Unassembled WGS sequence"/>
</dbReference>
<evidence type="ECO:0000256" key="1">
    <source>
        <dbReference type="ARBA" id="ARBA00004496"/>
    </source>
</evidence>
<dbReference type="InterPro" id="IPR053925">
    <property type="entry name" value="RecX_HTH_3rd"/>
</dbReference>
<dbReference type="GO" id="GO:0005737">
    <property type="term" value="C:cytoplasm"/>
    <property type="evidence" value="ECO:0007669"/>
    <property type="project" value="UniProtKB-SubCell"/>
</dbReference>
<feature type="compositionally biased region" description="Low complexity" evidence="6">
    <location>
        <begin position="85"/>
        <end position="96"/>
    </location>
</feature>
<feature type="compositionally biased region" description="Basic and acidic residues" evidence="6">
    <location>
        <begin position="70"/>
        <end position="84"/>
    </location>
</feature>
<comment type="caution">
    <text evidence="9">The sequence shown here is derived from an EMBL/GenBank/DDBJ whole genome shotgun (WGS) entry which is preliminary data.</text>
</comment>
<evidence type="ECO:0000256" key="5">
    <source>
        <dbReference type="HAMAP-Rule" id="MF_01114"/>
    </source>
</evidence>
<keyword evidence="10" id="KW-1185">Reference proteome</keyword>
<feature type="compositionally biased region" description="Polar residues" evidence="6">
    <location>
        <begin position="38"/>
        <end position="57"/>
    </location>
</feature>
<evidence type="ECO:0000256" key="4">
    <source>
        <dbReference type="ARBA" id="ARBA00022490"/>
    </source>
</evidence>
<dbReference type="PANTHER" id="PTHR33602:SF1">
    <property type="entry name" value="REGULATORY PROTEIN RECX FAMILY PROTEIN"/>
    <property type="match status" value="1"/>
</dbReference>
<protein>
    <recommendedName>
        <fullName evidence="3 5">Regulatory protein RecX</fullName>
    </recommendedName>
</protein>
<feature type="region of interest" description="Disordered" evidence="6">
    <location>
        <begin position="27"/>
        <end position="140"/>
    </location>
</feature>
<evidence type="ECO:0000259" key="8">
    <source>
        <dbReference type="Pfam" id="PF21981"/>
    </source>
</evidence>
<keyword evidence="4 5" id="KW-0963">Cytoplasm</keyword>
<evidence type="ECO:0000256" key="2">
    <source>
        <dbReference type="ARBA" id="ARBA00009695"/>
    </source>
</evidence>
<evidence type="ECO:0000313" key="10">
    <source>
        <dbReference type="Proteomes" id="UP000541033"/>
    </source>
</evidence>
<dbReference type="HAMAP" id="MF_01114">
    <property type="entry name" value="RecX"/>
    <property type="match status" value="1"/>
</dbReference>
<dbReference type="Pfam" id="PF02631">
    <property type="entry name" value="RecX_HTH2"/>
    <property type="match status" value="1"/>
</dbReference>
<proteinExistence type="inferred from homology"/>
<evidence type="ECO:0000259" key="7">
    <source>
        <dbReference type="Pfam" id="PF02631"/>
    </source>
</evidence>
<dbReference type="RefSeq" id="WP_167146427.1">
    <property type="nucleotide sequence ID" value="NZ_JAAMOX010000001.1"/>
</dbReference>